<dbReference type="Proteomes" id="UP000034581">
    <property type="component" value="Unassembled WGS sequence"/>
</dbReference>
<keyword evidence="2" id="KW-0805">Transcription regulation</keyword>
<feature type="domain" description="RNA polymerase sigma-70 region 2" evidence="6">
    <location>
        <begin position="11"/>
        <end position="74"/>
    </location>
</feature>
<evidence type="ECO:0000256" key="5">
    <source>
        <dbReference type="ARBA" id="ARBA00023163"/>
    </source>
</evidence>
<dbReference type="InterPro" id="IPR039425">
    <property type="entry name" value="RNA_pol_sigma-70-like"/>
</dbReference>
<dbReference type="SUPFAM" id="SSF88946">
    <property type="entry name" value="Sigma2 domain of RNA polymerase sigma factors"/>
    <property type="match status" value="1"/>
</dbReference>
<dbReference type="PANTHER" id="PTHR43133">
    <property type="entry name" value="RNA POLYMERASE ECF-TYPE SIGMA FACTO"/>
    <property type="match status" value="1"/>
</dbReference>
<dbReference type="InterPro" id="IPR007630">
    <property type="entry name" value="RNA_pol_sigma70_r4"/>
</dbReference>
<gene>
    <name evidence="8" type="ORF">UR67_C0002G0173</name>
</gene>
<dbReference type="PANTHER" id="PTHR43133:SF8">
    <property type="entry name" value="RNA POLYMERASE SIGMA FACTOR HI_1459-RELATED"/>
    <property type="match status" value="1"/>
</dbReference>
<dbReference type="Pfam" id="PF04545">
    <property type="entry name" value="Sigma70_r4"/>
    <property type="match status" value="1"/>
</dbReference>
<keyword evidence="3" id="KW-0731">Sigma factor</keyword>
<evidence type="ECO:0000256" key="1">
    <source>
        <dbReference type="ARBA" id="ARBA00010641"/>
    </source>
</evidence>
<dbReference type="InterPro" id="IPR014284">
    <property type="entry name" value="RNA_pol_sigma-70_dom"/>
</dbReference>
<evidence type="ECO:0000256" key="3">
    <source>
        <dbReference type="ARBA" id="ARBA00023082"/>
    </source>
</evidence>
<dbReference type="InterPro" id="IPR013324">
    <property type="entry name" value="RNA_pol_sigma_r3/r4-like"/>
</dbReference>
<dbReference type="AlphaFoldDB" id="A0A0G0BKS4"/>
<dbReference type="InterPro" id="IPR013325">
    <property type="entry name" value="RNA_pol_sigma_r2"/>
</dbReference>
<name>A0A0G0BKS4_UNCC3</name>
<evidence type="ECO:0000256" key="2">
    <source>
        <dbReference type="ARBA" id="ARBA00023015"/>
    </source>
</evidence>
<dbReference type="GO" id="GO:0016987">
    <property type="term" value="F:sigma factor activity"/>
    <property type="evidence" value="ECO:0007669"/>
    <property type="project" value="UniProtKB-KW"/>
</dbReference>
<dbReference type="InterPro" id="IPR007627">
    <property type="entry name" value="RNA_pol_sigma70_r2"/>
</dbReference>
<comment type="caution">
    <text evidence="8">The sequence shown here is derived from an EMBL/GenBank/DDBJ whole genome shotgun (WGS) entry which is preliminary data.</text>
</comment>
<dbReference type="Gene3D" id="1.10.1740.10">
    <property type="match status" value="1"/>
</dbReference>
<dbReference type="GO" id="GO:0006352">
    <property type="term" value="P:DNA-templated transcription initiation"/>
    <property type="evidence" value="ECO:0007669"/>
    <property type="project" value="InterPro"/>
</dbReference>
<keyword evidence="4" id="KW-0238">DNA-binding</keyword>
<protein>
    <submittedName>
        <fullName evidence="8">RNA polymerase, sigma-24 subunit, ECF subfamily</fullName>
    </submittedName>
</protein>
<evidence type="ECO:0000313" key="8">
    <source>
        <dbReference type="EMBL" id="KKP70053.1"/>
    </source>
</evidence>
<dbReference type="GO" id="GO:0003677">
    <property type="term" value="F:DNA binding"/>
    <property type="evidence" value="ECO:0007669"/>
    <property type="project" value="UniProtKB-KW"/>
</dbReference>
<dbReference type="Pfam" id="PF04542">
    <property type="entry name" value="Sigma70_r2"/>
    <property type="match status" value="1"/>
</dbReference>
<evidence type="ECO:0000259" key="7">
    <source>
        <dbReference type="Pfam" id="PF04545"/>
    </source>
</evidence>
<dbReference type="STRING" id="1618350.UR67_C0002G0173"/>
<dbReference type="CDD" id="cd06171">
    <property type="entry name" value="Sigma70_r4"/>
    <property type="match status" value="1"/>
</dbReference>
<reference evidence="8 9" key="1">
    <citation type="journal article" date="2015" name="Nature">
        <title>rRNA introns, odd ribosomes, and small enigmatic genomes across a large radiation of phyla.</title>
        <authorList>
            <person name="Brown C.T."/>
            <person name="Hug L.A."/>
            <person name="Thomas B.C."/>
            <person name="Sharon I."/>
            <person name="Castelle C.J."/>
            <person name="Singh A."/>
            <person name="Wilkins M.J."/>
            <person name="Williams K.H."/>
            <person name="Banfield J.F."/>
        </authorList>
    </citation>
    <scope>NUCLEOTIDE SEQUENCE [LARGE SCALE GENOMIC DNA]</scope>
</reference>
<evidence type="ECO:0000259" key="6">
    <source>
        <dbReference type="Pfam" id="PF04542"/>
    </source>
</evidence>
<dbReference type="Gene3D" id="1.10.10.10">
    <property type="entry name" value="Winged helix-like DNA-binding domain superfamily/Winged helix DNA-binding domain"/>
    <property type="match status" value="1"/>
</dbReference>
<accession>A0A0G0BKS4</accession>
<organism evidence="8 9">
    <name type="scientific">candidate division CPR3 bacterium GW2011_GWF2_35_18</name>
    <dbReference type="NCBI Taxonomy" id="1618350"/>
    <lineage>
        <taxon>Bacteria</taxon>
        <taxon>Bacteria division CPR3</taxon>
    </lineage>
</organism>
<proteinExistence type="inferred from homology"/>
<keyword evidence="5" id="KW-0804">Transcription</keyword>
<evidence type="ECO:0000313" key="9">
    <source>
        <dbReference type="Proteomes" id="UP000034581"/>
    </source>
</evidence>
<comment type="similarity">
    <text evidence="1">Belongs to the sigma-70 factor family. ECF subfamily.</text>
</comment>
<dbReference type="NCBIfam" id="TIGR02937">
    <property type="entry name" value="sigma70-ECF"/>
    <property type="match status" value="1"/>
</dbReference>
<evidence type="ECO:0000256" key="4">
    <source>
        <dbReference type="ARBA" id="ARBA00023125"/>
    </source>
</evidence>
<feature type="domain" description="RNA polymerase sigma-70 region 4" evidence="7">
    <location>
        <begin position="113"/>
        <end position="160"/>
    </location>
</feature>
<dbReference type="InterPro" id="IPR036388">
    <property type="entry name" value="WH-like_DNA-bd_sf"/>
</dbReference>
<dbReference type="SUPFAM" id="SSF88659">
    <property type="entry name" value="Sigma3 and sigma4 domains of RNA polymerase sigma factors"/>
    <property type="match status" value="1"/>
</dbReference>
<dbReference type="EMBL" id="LBQB01000002">
    <property type="protein sequence ID" value="KKP70053.1"/>
    <property type="molecule type" value="Genomic_DNA"/>
</dbReference>
<sequence length="167" mass="20196">MLPPSEIEAIYNNHSEKLYRFFYFKIRDQQEAEDLTSDTFHLLIKKLKQVEIENPINFLYGIAKNLFKVYLREKYQIKTCPFLEEFHDFQKYTEEYLEKENSQTSEELLLKYLPQLPEKQKEIIELRLIQKLTPTEIGEKINKDLNYVRTTQKRAVKNLRRIITCTP</sequence>